<dbReference type="PANTHER" id="PTHR47926">
    <property type="entry name" value="PENTATRICOPEPTIDE REPEAT-CONTAINING PROTEIN"/>
    <property type="match status" value="1"/>
</dbReference>
<evidence type="ECO:0000313" key="4">
    <source>
        <dbReference type="EMBL" id="KAK8938360.1"/>
    </source>
</evidence>
<dbReference type="InterPro" id="IPR011990">
    <property type="entry name" value="TPR-like_helical_dom_sf"/>
</dbReference>
<dbReference type="GO" id="GO:0009451">
    <property type="term" value="P:RNA modification"/>
    <property type="evidence" value="ECO:0007669"/>
    <property type="project" value="InterPro"/>
</dbReference>
<dbReference type="AlphaFoldDB" id="A0AAP0BID8"/>
<dbReference type="InterPro" id="IPR046848">
    <property type="entry name" value="E_motif"/>
</dbReference>
<keyword evidence="1" id="KW-0677">Repeat</keyword>
<proteinExistence type="inferred from homology"/>
<dbReference type="Proteomes" id="UP001418222">
    <property type="component" value="Unassembled WGS sequence"/>
</dbReference>
<comment type="similarity">
    <text evidence="2">Belongs to the PPR family. PCMP-E subfamily.</text>
</comment>
<dbReference type="PROSITE" id="PS51375">
    <property type="entry name" value="PPR"/>
    <property type="match status" value="3"/>
</dbReference>
<dbReference type="Pfam" id="PF01535">
    <property type="entry name" value="PPR"/>
    <property type="match status" value="5"/>
</dbReference>
<evidence type="ECO:0000313" key="5">
    <source>
        <dbReference type="Proteomes" id="UP001418222"/>
    </source>
</evidence>
<dbReference type="NCBIfam" id="TIGR00756">
    <property type="entry name" value="PPR"/>
    <property type="match status" value="5"/>
</dbReference>
<name>A0AAP0BID8_9ASPA</name>
<accession>A0AAP0BID8</accession>
<reference evidence="4 5" key="1">
    <citation type="journal article" date="2022" name="Nat. Plants">
        <title>Genomes of leafy and leafless Platanthera orchids illuminate the evolution of mycoheterotrophy.</title>
        <authorList>
            <person name="Li M.H."/>
            <person name="Liu K.W."/>
            <person name="Li Z."/>
            <person name="Lu H.C."/>
            <person name="Ye Q.L."/>
            <person name="Zhang D."/>
            <person name="Wang J.Y."/>
            <person name="Li Y.F."/>
            <person name="Zhong Z.M."/>
            <person name="Liu X."/>
            <person name="Yu X."/>
            <person name="Liu D.K."/>
            <person name="Tu X.D."/>
            <person name="Liu B."/>
            <person name="Hao Y."/>
            <person name="Liao X.Y."/>
            <person name="Jiang Y.T."/>
            <person name="Sun W.H."/>
            <person name="Chen J."/>
            <person name="Chen Y.Q."/>
            <person name="Ai Y."/>
            <person name="Zhai J.W."/>
            <person name="Wu S.S."/>
            <person name="Zhou Z."/>
            <person name="Hsiao Y.Y."/>
            <person name="Wu W.L."/>
            <person name="Chen Y.Y."/>
            <person name="Lin Y.F."/>
            <person name="Hsu J.L."/>
            <person name="Li C.Y."/>
            <person name="Wang Z.W."/>
            <person name="Zhao X."/>
            <person name="Zhong W.Y."/>
            <person name="Ma X.K."/>
            <person name="Ma L."/>
            <person name="Huang J."/>
            <person name="Chen G.Z."/>
            <person name="Huang M.Z."/>
            <person name="Huang L."/>
            <person name="Peng D.H."/>
            <person name="Luo Y.B."/>
            <person name="Zou S.Q."/>
            <person name="Chen S.P."/>
            <person name="Lan S."/>
            <person name="Tsai W.C."/>
            <person name="Van de Peer Y."/>
            <person name="Liu Z.J."/>
        </authorList>
    </citation>
    <scope>NUCLEOTIDE SEQUENCE [LARGE SCALE GENOMIC DNA]</scope>
    <source>
        <strain evidence="4">Lor287</strain>
    </source>
</reference>
<dbReference type="Pfam" id="PF20431">
    <property type="entry name" value="E_motif"/>
    <property type="match status" value="1"/>
</dbReference>
<sequence>MTLFLRFRCSSSYSSTSALTTITTIAAPVPAASSLSVASLLFSCRSLRSLEQIHPLIIRKGLEQHQVLVCRFLVLCTSLAELRYASDVFYRVSSPNLFLWNTLLNASSNLSPLSDTLSFFNLMRRSQCPDGFSFPCLIKSCSSHAAFFLGASLHSAILHLGLEDDLFIRTSLINFYGKCSHVDASRKLFDTMLNRNEVSWTAMIAVYFSSCDTVTARFLFDKMPERNLITWNVMIDGYVKAGDLANARKLFEEMPQRNEISFTSMIDGYAKSGDMDSARFLFEQFNNKDVFSWSAMISGYAQSYKPTEAFKLFLEMHNRKIRPDQVVLVGLMSACAQLGRTSIAKWVDQYVSQRFLDANGPRVLAAMIDMNAKCGNMKRAAFLFNSMQTKDLVSYCSMMQGCSIHGSGAQAAELFDRMLEEGIVPDDVAFTVILTACGQAGLIEDGSRYFKMMKDEYGIVPSPDHYACMVDLLGRAGLMGEAYKFVKSMPVEPHAGVWGALLSACKMHCNRELAEIALQRLCEVEPENAGNLVSMSNIYAADDRWADVSQIRNIMRLRGLRKIPGCTWVYS</sequence>
<evidence type="ECO:0000256" key="2">
    <source>
        <dbReference type="ARBA" id="ARBA00061659"/>
    </source>
</evidence>
<gene>
    <name evidence="4" type="primary">PCMP-E37</name>
    <name evidence="4" type="ORF">KSP39_PZI011474</name>
</gene>
<dbReference type="PANTHER" id="PTHR47926:SF467">
    <property type="entry name" value="REPEAT-CONTAINING PROTEIN, PUTATIVE-RELATED"/>
    <property type="match status" value="1"/>
</dbReference>
<dbReference type="InterPro" id="IPR046960">
    <property type="entry name" value="PPR_At4g14850-like_plant"/>
</dbReference>
<protein>
    <submittedName>
        <fullName evidence="4">Pentatricopeptide repeat-containing protein</fullName>
    </submittedName>
</protein>
<organism evidence="4 5">
    <name type="scientific">Platanthera zijinensis</name>
    <dbReference type="NCBI Taxonomy" id="2320716"/>
    <lineage>
        <taxon>Eukaryota</taxon>
        <taxon>Viridiplantae</taxon>
        <taxon>Streptophyta</taxon>
        <taxon>Embryophyta</taxon>
        <taxon>Tracheophyta</taxon>
        <taxon>Spermatophyta</taxon>
        <taxon>Magnoliopsida</taxon>
        <taxon>Liliopsida</taxon>
        <taxon>Asparagales</taxon>
        <taxon>Orchidaceae</taxon>
        <taxon>Orchidoideae</taxon>
        <taxon>Orchideae</taxon>
        <taxon>Orchidinae</taxon>
        <taxon>Platanthera</taxon>
    </lineage>
</organism>
<keyword evidence="5" id="KW-1185">Reference proteome</keyword>
<evidence type="ECO:0000256" key="1">
    <source>
        <dbReference type="ARBA" id="ARBA00022737"/>
    </source>
</evidence>
<feature type="repeat" description="PPR" evidence="3">
    <location>
        <begin position="391"/>
        <end position="425"/>
    </location>
</feature>
<dbReference type="EMBL" id="JBBWWQ010000009">
    <property type="protein sequence ID" value="KAK8938360.1"/>
    <property type="molecule type" value="Genomic_DNA"/>
</dbReference>
<dbReference type="InterPro" id="IPR002885">
    <property type="entry name" value="PPR_rpt"/>
</dbReference>
<comment type="caution">
    <text evidence="4">The sequence shown here is derived from an EMBL/GenBank/DDBJ whole genome shotgun (WGS) entry which is preliminary data.</text>
</comment>
<dbReference type="Pfam" id="PF13041">
    <property type="entry name" value="PPR_2"/>
    <property type="match status" value="2"/>
</dbReference>
<dbReference type="Gene3D" id="1.25.40.10">
    <property type="entry name" value="Tetratricopeptide repeat domain"/>
    <property type="match status" value="4"/>
</dbReference>
<feature type="repeat" description="PPR" evidence="3">
    <location>
        <begin position="227"/>
        <end position="261"/>
    </location>
</feature>
<dbReference type="GO" id="GO:0003723">
    <property type="term" value="F:RNA binding"/>
    <property type="evidence" value="ECO:0007669"/>
    <property type="project" value="InterPro"/>
</dbReference>
<evidence type="ECO:0000256" key="3">
    <source>
        <dbReference type="PROSITE-ProRule" id="PRU00708"/>
    </source>
</evidence>
<dbReference type="FunFam" id="1.25.40.10:FF:000334">
    <property type="entry name" value="Pentatricopeptide repeat-containing protein"/>
    <property type="match status" value="1"/>
</dbReference>
<feature type="repeat" description="PPR" evidence="3">
    <location>
        <begin position="289"/>
        <end position="323"/>
    </location>
</feature>
<dbReference type="FunFam" id="1.25.40.10:FF:001156">
    <property type="entry name" value="Pentatricopeptide repeat-containing protein At5g61800"/>
    <property type="match status" value="1"/>
</dbReference>